<proteinExistence type="predicted"/>
<comment type="caution">
    <text evidence="2">The sequence shown here is derived from an EMBL/GenBank/DDBJ whole genome shotgun (WGS) entry which is preliminary data.</text>
</comment>
<feature type="transmembrane region" description="Helical" evidence="1">
    <location>
        <begin position="489"/>
        <end position="509"/>
    </location>
</feature>
<evidence type="ECO:0000313" key="3">
    <source>
        <dbReference type="Proteomes" id="UP000004750"/>
    </source>
</evidence>
<feature type="transmembrane region" description="Helical" evidence="1">
    <location>
        <begin position="16"/>
        <end position="37"/>
    </location>
</feature>
<sequence>MTASNYLEAFLSVYGWAVYYTFFLLIGVTGLFLYPMLRTLLTILTEYLSGEGYDGIGYLKQAFVILALNMLVFFLALVPMARISFDKTEVRDICDTAKHSVEEMNALNAHEGKRYFTLTDARVPILPWLAMRLGQGFNSVVYKQLPCALHAADANKTVLALDTNDETLDMEFSAFIDQCHRPAVNIVKNILDGGYDQSTQNNGKISEWLNNELVEFANKRFGTKWLRGRKKLSDEEFDEIVNFVDSTFIMDYLYSTNGPFVTGPHKELSGIPKSMRAAKAVASFSDTPEELPTCREWWLDNNKGLRKRLVNSLTDDAVLKIASNNNIPGCKRDIVNDGYHGIATTNGGVINKEECLAIIRERVNSGATHLENRDPSKQNSKEANQYGDGLMRTILSAYQSNKVHEKEGLLKDSENAVFTVFTLAGAAAIYFLKSFGVDLAGGALSAITSFYASIYMLKIMLRFLVPMVIMVIYMFWGVYVLIGELRGSTVVKGMLTIFSATIIFGLWSIADHIDDKLWDAMYGSRINPFAMILLDATSGIFYFIIFSAVFYMVNLAGGGEPGGMLGGGQQQASGLSRNIGSGTTGRSFGVGSWLFSGAKNNKGDYTGGWGRQWAGKGWEK</sequence>
<dbReference type="Proteomes" id="UP000004750">
    <property type="component" value="Unassembled WGS sequence"/>
</dbReference>
<dbReference type="AlphaFoldDB" id="G9ZG73"/>
<organism evidence="2 3">
    <name type="scientific">Cardiobacterium valvarum F0432</name>
    <dbReference type="NCBI Taxonomy" id="797473"/>
    <lineage>
        <taxon>Bacteria</taxon>
        <taxon>Pseudomonadati</taxon>
        <taxon>Pseudomonadota</taxon>
        <taxon>Gammaproteobacteria</taxon>
        <taxon>Cardiobacteriales</taxon>
        <taxon>Cardiobacteriaceae</taxon>
        <taxon>Cardiobacterium</taxon>
    </lineage>
</organism>
<protein>
    <recommendedName>
        <fullName evidence="4">TraG N-terminal Proteobacteria domain-containing protein</fullName>
    </recommendedName>
</protein>
<gene>
    <name evidence="2" type="ORF">HMPREF9080_01776</name>
</gene>
<dbReference type="EMBL" id="AGCM01000102">
    <property type="protein sequence ID" value="EHM53370.1"/>
    <property type="molecule type" value="Genomic_DNA"/>
</dbReference>
<evidence type="ECO:0008006" key="4">
    <source>
        <dbReference type="Google" id="ProtNLM"/>
    </source>
</evidence>
<keyword evidence="1" id="KW-1133">Transmembrane helix</keyword>
<feature type="transmembrane region" description="Helical" evidence="1">
    <location>
        <begin position="58"/>
        <end position="81"/>
    </location>
</feature>
<dbReference type="HOGENOM" id="CLU_435959_0_0_6"/>
<feature type="transmembrane region" description="Helical" evidence="1">
    <location>
        <begin position="463"/>
        <end position="482"/>
    </location>
</feature>
<evidence type="ECO:0000313" key="2">
    <source>
        <dbReference type="EMBL" id="EHM53370.1"/>
    </source>
</evidence>
<feature type="transmembrane region" description="Helical" evidence="1">
    <location>
        <begin position="416"/>
        <end position="432"/>
    </location>
</feature>
<accession>G9ZG73</accession>
<reference evidence="2 3" key="1">
    <citation type="submission" date="2011-08" db="EMBL/GenBank/DDBJ databases">
        <authorList>
            <person name="Weinstock G."/>
            <person name="Sodergren E."/>
            <person name="Clifton S."/>
            <person name="Fulton L."/>
            <person name="Fulton B."/>
            <person name="Courtney L."/>
            <person name="Fronick C."/>
            <person name="Harrison M."/>
            <person name="Strong C."/>
            <person name="Farmer C."/>
            <person name="Delahaunty K."/>
            <person name="Markovic C."/>
            <person name="Hall O."/>
            <person name="Minx P."/>
            <person name="Tomlinson C."/>
            <person name="Mitreva M."/>
            <person name="Hou S."/>
            <person name="Chen J."/>
            <person name="Wollam A."/>
            <person name="Pepin K.H."/>
            <person name="Johnson M."/>
            <person name="Bhonagiri V."/>
            <person name="Zhang X."/>
            <person name="Suruliraj S."/>
            <person name="Warren W."/>
            <person name="Chinwalla A."/>
            <person name="Mardis E.R."/>
            <person name="Wilson R.K."/>
        </authorList>
    </citation>
    <scope>NUCLEOTIDE SEQUENCE [LARGE SCALE GENOMIC DNA]</scope>
    <source>
        <strain evidence="2 3">F0432</strain>
    </source>
</reference>
<keyword evidence="1" id="KW-0812">Transmembrane</keyword>
<evidence type="ECO:0000256" key="1">
    <source>
        <dbReference type="SAM" id="Phobius"/>
    </source>
</evidence>
<keyword evidence="1" id="KW-0472">Membrane</keyword>
<dbReference type="RefSeq" id="WP_006985776.1">
    <property type="nucleotide sequence ID" value="NZ_JH417935.1"/>
</dbReference>
<feature type="transmembrane region" description="Helical" evidence="1">
    <location>
        <begin position="529"/>
        <end position="553"/>
    </location>
</feature>
<name>G9ZG73_9GAMM</name>